<gene>
    <name evidence="3" type="ORF">PGTUg99_032322</name>
</gene>
<name>A0A5B0MDG9_PUCGR</name>
<dbReference type="AlphaFoldDB" id="A0A5B0MDG9"/>
<dbReference type="InterPro" id="IPR036423">
    <property type="entry name" value="SOD-like_Cu/Zn_dom_sf"/>
</dbReference>
<dbReference type="Gene3D" id="2.60.40.200">
    <property type="entry name" value="Superoxide dismutase, copper/zinc binding domain"/>
    <property type="match status" value="1"/>
</dbReference>
<dbReference type="Proteomes" id="UP000325313">
    <property type="component" value="Unassembled WGS sequence"/>
</dbReference>
<keyword evidence="1" id="KW-0732">Signal</keyword>
<organism evidence="3 4">
    <name type="scientific">Puccinia graminis f. sp. tritici</name>
    <dbReference type="NCBI Taxonomy" id="56615"/>
    <lineage>
        <taxon>Eukaryota</taxon>
        <taxon>Fungi</taxon>
        <taxon>Dikarya</taxon>
        <taxon>Basidiomycota</taxon>
        <taxon>Pucciniomycotina</taxon>
        <taxon>Pucciniomycetes</taxon>
        <taxon>Pucciniales</taxon>
        <taxon>Pucciniaceae</taxon>
        <taxon>Puccinia</taxon>
    </lineage>
</organism>
<evidence type="ECO:0000313" key="4">
    <source>
        <dbReference type="Proteomes" id="UP000325313"/>
    </source>
</evidence>
<dbReference type="PANTHER" id="PTHR20910:SF1">
    <property type="entry name" value="SUPEROXIDE DISMUTASE COPPER_ZINC BINDING DOMAIN-CONTAINING PROTEIN"/>
    <property type="match status" value="1"/>
</dbReference>
<evidence type="ECO:0000259" key="2">
    <source>
        <dbReference type="Pfam" id="PF00080"/>
    </source>
</evidence>
<dbReference type="GO" id="GO:0006801">
    <property type="term" value="P:superoxide metabolic process"/>
    <property type="evidence" value="ECO:0007669"/>
    <property type="project" value="InterPro"/>
</dbReference>
<evidence type="ECO:0000256" key="1">
    <source>
        <dbReference type="SAM" id="SignalP"/>
    </source>
</evidence>
<dbReference type="InterPro" id="IPR001424">
    <property type="entry name" value="SOD_Cu_Zn_dom"/>
</dbReference>
<protein>
    <recommendedName>
        <fullName evidence="2">Superoxide dismutase copper/zinc binding domain-containing protein</fullName>
    </recommendedName>
</protein>
<feature type="domain" description="Superoxide dismutase copper/zinc binding" evidence="2">
    <location>
        <begin position="94"/>
        <end position="191"/>
    </location>
</feature>
<dbReference type="GO" id="GO:0046872">
    <property type="term" value="F:metal ion binding"/>
    <property type="evidence" value="ECO:0007669"/>
    <property type="project" value="InterPro"/>
</dbReference>
<feature type="signal peptide" evidence="1">
    <location>
        <begin position="1"/>
        <end position="30"/>
    </location>
</feature>
<dbReference type="PANTHER" id="PTHR20910">
    <property type="entry name" value="AGAP001623-PA"/>
    <property type="match status" value="1"/>
</dbReference>
<reference evidence="3 4" key="1">
    <citation type="submission" date="2019-05" db="EMBL/GenBank/DDBJ databases">
        <title>Emergence of the Ug99 lineage of the wheat stem rust pathogen through somatic hybridization.</title>
        <authorList>
            <person name="Li F."/>
            <person name="Upadhyaya N.M."/>
            <person name="Sperschneider J."/>
            <person name="Matny O."/>
            <person name="Nguyen-Phuc H."/>
            <person name="Mago R."/>
            <person name="Raley C."/>
            <person name="Miller M.E."/>
            <person name="Silverstein K.A.T."/>
            <person name="Henningsen E."/>
            <person name="Hirsch C.D."/>
            <person name="Visser B."/>
            <person name="Pretorius Z.A."/>
            <person name="Steffenson B.J."/>
            <person name="Schwessinger B."/>
            <person name="Dodds P.N."/>
            <person name="Figueroa M."/>
        </authorList>
    </citation>
    <scope>NUCLEOTIDE SEQUENCE [LARGE SCALE GENOMIC DNA]</scope>
    <source>
        <strain evidence="3 4">Ug99</strain>
    </source>
</reference>
<feature type="chain" id="PRO_5023006406" description="Superoxide dismutase copper/zinc binding domain-containing protein" evidence="1">
    <location>
        <begin position="31"/>
        <end position="206"/>
    </location>
</feature>
<sequence length="206" mass="22629">MLSSNRNFSTVSKLSILLWFLSVIVGLGSALPQPPKKKYPFTARAVLKAGQFEAEISFWLFDKPSPTAKSPKVPGYLSTHWPLPSVSIVYSGVLKNQGFSYHIHESAITGNDCKSSGNHWNPTGSKFTGPKAFYCKPERPSRCESGDLSGKHGKLVPGPNNQRISYLDPSLKLSYSRRGILGKSIVVHNQSRAMIACGKFFLASIR</sequence>
<comment type="caution">
    <text evidence="3">The sequence shown here is derived from an EMBL/GenBank/DDBJ whole genome shotgun (WGS) entry which is preliminary data.</text>
</comment>
<dbReference type="InterPro" id="IPR053257">
    <property type="entry name" value="Cu-only_SOD"/>
</dbReference>
<evidence type="ECO:0000313" key="3">
    <source>
        <dbReference type="EMBL" id="KAA1074259.1"/>
    </source>
</evidence>
<accession>A0A5B0MDG9</accession>
<dbReference type="SUPFAM" id="SSF49329">
    <property type="entry name" value="Cu,Zn superoxide dismutase-like"/>
    <property type="match status" value="1"/>
</dbReference>
<proteinExistence type="predicted"/>
<dbReference type="EMBL" id="VDEP01000473">
    <property type="protein sequence ID" value="KAA1074259.1"/>
    <property type="molecule type" value="Genomic_DNA"/>
</dbReference>
<dbReference type="Pfam" id="PF00080">
    <property type="entry name" value="Sod_Cu"/>
    <property type="match status" value="1"/>
</dbReference>